<gene>
    <name evidence="8" type="ORF">niasHT_022964</name>
</gene>
<evidence type="ECO:0000313" key="8">
    <source>
        <dbReference type="EMBL" id="KAL3104720.1"/>
    </source>
</evidence>
<dbReference type="PROSITE" id="PS50145">
    <property type="entry name" value="ZF_TRAF"/>
    <property type="match status" value="1"/>
</dbReference>
<dbReference type="InterPro" id="IPR013083">
    <property type="entry name" value="Znf_RING/FYVE/PHD"/>
</dbReference>
<dbReference type="InterPro" id="IPR031890">
    <property type="entry name" value="Fbxo30/Fbxo40"/>
</dbReference>
<dbReference type="Gene3D" id="3.30.40.150">
    <property type="entry name" value="TRAF-like zinc-finger, N-terminal subdomain"/>
    <property type="match status" value="1"/>
</dbReference>
<evidence type="ECO:0000256" key="6">
    <source>
        <dbReference type="SAM" id="MobiDB-lite"/>
    </source>
</evidence>
<organism evidence="8 9">
    <name type="scientific">Heterodera trifolii</name>
    <dbReference type="NCBI Taxonomy" id="157864"/>
    <lineage>
        <taxon>Eukaryota</taxon>
        <taxon>Metazoa</taxon>
        <taxon>Ecdysozoa</taxon>
        <taxon>Nematoda</taxon>
        <taxon>Chromadorea</taxon>
        <taxon>Rhabditida</taxon>
        <taxon>Tylenchina</taxon>
        <taxon>Tylenchomorpha</taxon>
        <taxon>Tylenchoidea</taxon>
        <taxon>Heteroderidae</taxon>
        <taxon>Heteroderinae</taxon>
        <taxon>Heterodera</taxon>
    </lineage>
</organism>
<feature type="zinc finger region" description="TRAF-type" evidence="5">
    <location>
        <begin position="58"/>
        <end position="102"/>
    </location>
</feature>
<protein>
    <recommendedName>
        <fullName evidence="7">TRAF-type domain-containing protein</fullName>
    </recommendedName>
</protein>
<accession>A0ABD2KP34</accession>
<dbReference type="Pfam" id="PF15965">
    <property type="entry name" value="zf-TRAF_2"/>
    <property type="match status" value="1"/>
</dbReference>
<comment type="caution">
    <text evidence="8">The sequence shown here is derived from an EMBL/GenBank/DDBJ whole genome shotgun (WGS) entry which is preliminary data.</text>
</comment>
<dbReference type="Gene3D" id="3.30.40.10">
    <property type="entry name" value="Zinc/RING finger domain, C3HC4 (zinc finger)"/>
    <property type="match status" value="1"/>
</dbReference>
<dbReference type="InterPro" id="IPR001293">
    <property type="entry name" value="Znf_TRAF"/>
</dbReference>
<feature type="domain" description="TRAF-type" evidence="7">
    <location>
        <begin position="58"/>
        <end position="102"/>
    </location>
</feature>
<feature type="region of interest" description="Disordered" evidence="6">
    <location>
        <begin position="269"/>
        <end position="294"/>
    </location>
</feature>
<dbReference type="AlphaFoldDB" id="A0ABD2KP34"/>
<dbReference type="PANTHER" id="PTHR15933">
    <property type="entry name" value="PROTEIN CBG16327"/>
    <property type="match status" value="1"/>
</dbReference>
<evidence type="ECO:0000256" key="4">
    <source>
        <dbReference type="ARBA" id="ARBA00022833"/>
    </source>
</evidence>
<dbReference type="InterPro" id="IPR043013">
    <property type="entry name" value="Znf_TRAF_N"/>
</dbReference>
<feature type="compositionally biased region" description="Basic and acidic residues" evidence="6">
    <location>
        <begin position="273"/>
        <end position="284"/>
    </location>
</feature>
<keyword evidence="3" id="KW-0833">Ubl conjugation pathway</keyword>
<evidence type="ECO:0000256" key="3">
    <source>
        <dbReference type="ARBA" id="ARBA00022786"/>
    </source>
</evidence>
<reference evidence="8 9" key="1">
    <citation type="submission" date="2024-10" db="EMBL/GenBank/DDBJ databases">
        <authorList>
            <person name="Kim D."/>
        </authorList>
    </citation>
    <scope>NUCLEOTIDE SEQUENCE [LARGE SCALE GENOMIC DNA]</scope>
    <source>
        <strain evidence="8">BH-2024</strain>
    </source>
</reference>
<dbReference type="GO" id="GO:0008270">
    <property type="term" value="F:zinc ion binding"/>
    <property type="evidence" value="ECO:0007669"/>
    <property type="project" value="UniProtKB-KW"/>
</dbReference>
<keyword evidence="1 5" id="KW-0479">Metal-binding</keyword>
<keyword evidence="4 5" id="KW-0862">Zinc</keyword>
<dbReference type="EMBL" id="JBICBT010000701">
    <property type="protein sequence ID" value="KAL3104720.1"/>
    <property type="molecule type" value="Genomic_DNA"/>
</dbReference>
<evidence type="ECO:0000259" key="7">
    <source>
        <dbReference type="PROSITE" id="PS50145"/>
    </source>
</evidence>
<dbReference type="Proteomes" id="UP001620626">
    <property type="component" value="Unassembled WGS sequence"/>
</dbReference>
<evidence type="ECO:0000256" key="1">
    <source>
        <dbReference type="ARBA" id="ARBA00022723"/>
    </source>
</evidence>
<evidence type="ECO:0000256" key="2">
    <source>
        <dbReference type="ARBA" id="ARBA00022771"/>
    </source>
</evidence>
<keyword evidence="9" id="KW-1185">Reference proteome</keyword>
<name>A0ABD2KP34_9BILA</name>
<sequence>MQIATDYCVVPVTWDAFHELHCASCFMGCCNFADGTECAMINCPGCGVRMHACKLAEHRECICARTLITCPNAYYGCSARMHRHKINEHIQHCPASLILCPFVRNRQFVSKQAKKMFKRIAKGHRNGPPLMDDDDAADQSAADHCCPPDIALARIDQRTLRQAFCISRAKRLALAHVLHRRELEQLLENNKDDGCSGGDEAGGDNYTKKRANILMAPPEEQADSSDEEAKITAKHYRAMREPFSGCRLCAIDPGSQHLHQLGSLRLNGVDQQTGHHDQDGKVADHCSSTETSAERTEPDAVDPFAFLPIFSRQHSLFISTGIDSDATELVLFRERCFMRTNFPIFACDEFVRRDQFADHCCDHLTFEDDGFAFGHAFFGRCPNAQYGCQFSTDKLLKAVDGGQIKFNPFLGLTVHVPMPLSQCPPPLPPPSTADGCNTTTRRRTLAELSNHFFTLLGPFLDDASLRSLSSSCRRFRHLLPALLRDRLSVELRWAPQQQQPNGTDGGKATRRHYGICGTRRFFGTSQHGATAGVCAVVTPAAAARPRVQIEPRGALIDHLRDGCKFSNQHSIYDHVWLAGHKRTVDALCGINDVAK</sequence>
<evidence type="ECO:0000313" key="9">
    <source>
        <dbReference type="Proteomes" id="UP001620626"/>
    </source>
</evidence>
<proteinExistence type="predicted"/>
<dbReference type="PANTHER" id="PTHR15933:SF20">
    <property type="entry name" value="F-BOX DOMAIN-CONTAINING PROTEIN"/>
    <property type="match status" value="1"/>
</dbReference>
<keyword evidence="2 5" id="KW-0863">Zinc-finger</keyword>
<evidence type="ECO:0000256" key="5">
    <source>
        <dbReference type="PROSITE-ProRule" id="PRU00207"/>
    </source>
</evidence>